<name>A0A0R2LP37_9LACO</name>
<dbReference type="OrthoDB" id="2301957at2"/>
<dbReference type="PANTHER" id="PTHR38440">
    <property type="entry name" value="UPF0398 PROTEIN YPSA"/>
    <property type="match status" value="1"/>
</dbReference>
<dbReference type="NCBIfam" id="NF010181">
    <property type="entry name" value="PRK13660.1"/>
    <property type="match status" value="1"/>
</dbReference>
<dbReference type="STRING" id="616990.IV54_GL000180"/>
<dbReference type="RefSeq" id="WP_057878779.1">
    <property type="nucleotide sequence ID" value="NZ_JQCA01000080.1"/>
</dbReference>
<dbReference type="InterPro" id="IPR010697">
    <property type="entry name" value="YspA"/>
</dbReference>
<dbReference type="SUPFAM" id="SSF102405">
    <property type="entry name" value="MCP/YpsA-like"/>
    <property type="match status" value="1"/>
</dbReference>
<evidence type="ECO:0000256" key="1">
    <source>
        <dbReference type="HAMAP-Rule" id="MF_01575"/>
    </source>
</evidence>
<dbReference type="EMBL" id="JQCA01000080">
    <property type="protein sequence ID" value="KRO03471.1"/>
    <property type="molecule type" value="Genomic_DNA"/>
</dbReference>
<comment type="caution">
    <text evidence="2">The sequence shown here is derived from an EMBL/GenBank/DDBJ whole genome shotgun (WGS) entry which is preliminary data.</text>
</comment>
<dbReference type="PIRSF" id="PIRSF021290">
    <property type="entry name" value="DUF1273"/>
    <property type="match status" value="1"/>
</dbReference>
<evidence type="ECO:0000313" key="3">
    <source>
        <dbReference type="Proteomes" id="UP000051906"/>
    </source>
</evidence>
<dbReference type="Gene3D" id="3.40.50.450">
    <property type="match status" value="1"/>
</dbReference>
<protein>
    <recommendedName>
        <fullName evidence="1">UPF0398 protein IV54_GL000180</fullName>
    </recommendedName>
</protein>
<dbReference type="Pfam" id="PF06908">
    <property type="entry name" value="YpsA"/>
    <property type="match status" value="1"/>
</dbReference>
<dbReference type="AlphaFoldDB" id="A0A0R2LP37"/>
<evidence type="ECO:0000313" key="2">
    <source>
        <dbReference type="EMBL" id="KRO03471.1"/>
    </source>
</evidence>
<sequence>MSRLWVTGYRSYELGVFGNEDKKLLVLKDALKKVLIGKIENGTDWLITGGQLGVEQWVIEVALTLKDDYPELKIAMMTPFAEFGNNWNEANQAQLASIMSRTDFHEPVSAQPYHSPQQLRNYQEFMLSHTDEAVMVYDLEVEGKPKYDYRAIEKFQEQHTYPLTMVDMEWLQESANEYQENLNNGSQFE</sequence>
<dbReference type="PANTHER" id="PTHR38440:SF1">
    <property type="entry name" value="UPF0398 PROTEIN SPR0331"/>
    <property type="match status" value="1"/>
</dbReference>
<accession>A0A0R2LP37</accession>
<dbReference type="HAMAP" id="MF_01575">
    <property type="entry name" value="UPF0398"/>
    <property type="match status" value="1"/>
</dbReference>
<reference evidence="2 3" key="1">
    <citation type="journal article" date="2015" name="Genome Announc.">
        <title>Expanding the biotechnology potential of lactobacilli through comparative genomics of 213 strains and associated genera.</title>
        <authorList>
            <person name="Sun Z."/>
            <person name="Harris H.M."/>
            <person name="McCann A."/>
            <person name="Guo C."/>
            <person name="Argimon S."/>
            <person name="Zhang W."/>
            <person name="Yang X."/>
            <person name="Jeffery I.B."/>
            <person name="Cooney J.C."/>
            <person name="Kagawa T.F."/>
            <person name="Liu W."/>
            <person name="Song Y."/>
            <person name="Salvetti E."/>
            <person name="Wrobel A."/>
            <person name="Rasinkangas P."/>
            <person name="Parkhill J."/>
            <person name="Rea M.C."/>
            <person name="O'Sullivan O."/>
            <person name="Ritari J."/>
            <person name="Douillard F.P."/>
            <person name="Paul Ross R."/>
            <person name="Yang R."/>
            <person name="Briner A.E."/>
            <person name="Felis G.E."/>
            <person name="de Vos W.M."/>
            <person name="Barrangou R."/>
            <person name="Klaenhammer T.R."/>
            <person name="Caufield P.W."/>
            <person name="Cui Y."/>
            <person name="Zhang H."/>
            <person name="O'Toole P.W."/>
        </authorList>
    </citation>
    <scope>NUCLEOTIDE SEQUENCE [LARGE SCALE GENOMIC DNA]</scope>
    <source>
        <strain evidence="2 3">DSM 22467</strain>
    </source>
</reference>
<comment type="similarity">
    <text evidence="1">Belongs to the UPF0398 family.</text>
</comment>
<dbReference type="Proteomes" id="UP000051906">
    <property type="component" value="Unassembled WGS sequence"/>
</dbReference>
<keyword evidence="3" id="KW-1185">Reference proteome</keyword>
<organism evidence="2 3">
    <name type="scientific">Levilactobacillus paucivorans</name>
    <dbReference type="NCBI Taxonomy" id="616990"/>
    <lineage>
        <taxon>Bacteria</taxon>
        <taxon>Bacillati</taxon>
        <taxon>Bacillota</taxon>
        <taxon>Bacilli</taxon>
        <taxon>Lactobacillales</taxon>
        <taxon>Lactobacillaceae</taxon>
        <taxon>Levilactobacillus</taxon>
    </lineage>
</organism>
<gene>
    <name evidence="2" type="ORF">IV54_GL000180</name>
</gene>
<dbReference type="PATRIC" id="fig|616990.3.peg.191"/>
<proteinExistence type="inferred from homology"/>